<dbReference type="OrthoDB" id="437235at2759"/>
<name>A0A812R5R8_9DINO</name>
<accession>A0A812R5R8</accession>
<dbReference type="Proteomes" id="UP000604046">
    <property type="component" value="Unassembled WGS sequence"/>
</dbReference>
<evidence type="ECO:0000313" key="2">
    <source>
        <dbReference type="Proteomes" id="UP000604046"/>
    </source>
</evidence>
<protein>
    <submittedName>
        <fullName evidence="1">Uncharacterized protein</fullName>
    </submittedName>
</protein>
<dbReference type="EMBL" id="CAJNDS010002299">
    <property type="protein sequence ID" value="CAE7419168.1"/>
    <property type="molecule type" value="Genomic_DNA"/>
</dbReference>
<comment type="caution">
    <text evidence="1">The sequence shown here is derived from an EMBL/GenBank/DDBJ whole genome shotgun (WGS) entry which is preliminary data.</text>
</comment>
<keyword evidence="2" id="KW-1185">Reference proteome</keyword>
<proteinExistence type="predicted"/>
<reference evidence="1" key="1">
    <citation type="submission" date="2021-02" db="EMBL/GenBank/DDBJ databases">
        <authorList>
            <person name="Dougan E. K."/>
            <person name="Rhodes N."/>
            <person name="Thang M."/>
            <person name="Chan C."/>
        </authorList>
    </citation>
    <scope>NUCLEOTIDE SEQUENCE</scope>
</reference>
<organism evidence="1 2">
    <name type="scientific">Symbiodinium natans</name>
    <dbReference type="NCBI Taxonomy" id="878477"/>
    <lineage>
        <taxon>Eukaryota</taxon>
        <taxon>Sar</taxon>
        <taxon>Alveolata</taxon>
        <taxon>Dinophyceae</taxon>
        <taxon>Suessiales</taxon>
        <taxon>Symbiodiniaceae</taxon>
        <taxon>Symbiodinium</taxon>
    </lineage>
</organism>
<evidence type="ECO:0000313" key="1">
    <source>
        <dbReference type="EMBL" id="CAE7419168.1"/>
    </source>
</evidence>
<sequence>MSFKDYQALLDEDGICEELCEILDMDKDELLAAWEGFPKENRQMYGGHHEIVARDNFVDSLMKAKGAVDLLSVTRVYQKLARIEKALRVPTS</sequence>
<gene>
    <name evidence="1" type="ORF">SNAT2548_LOCUS22797</name>
</gene>
<dbReference type="AlphaFoldDB" id="A0A812R5R8"/>